<dbReference type="RefSeq" id="WP_184690228.1">
    <property type="nucleotide sequence ID" value="NZ_JACHJN010000003.1"/>
</dbReference>
<dbReference type="GO" id="GO:0008289">
    <property type="term" value="F:lipid binding"/>
    <property type="evidence" value="ECO:0007669"/>
    <property type="project" value="UniProtKB-KW"/>
</dbReference>
<dbReference type="SUPFAM" id="SSF82549">
    <property type="entry name" value="DAK1/DegV-like"/>
    <property type="match status" value="1"/>
</dbReference>
<keyword evidence="1" id="KW-0446">Lipid-binding</keyword>
<organism evidence="2 3">
    <name type="scientific">Saccharothrix tamanrassetensis</name>
    <dbReference type="NCBI Taxonomy" id="1051531"/>
    <lineage>
        <taxon>Bacteria</taxon>
        <taxon>Bacillati</taxon>
        <taxon>Actinomycetota</taxon>
        <taxon>Actinomycetes</taxon>
        <taxon>Pseudonocardiales</taxon>
        <taxon>Pseudonocardiaceae</taxon>
        <taxon>Saccharothrix</taxon>
    </lineage>
</organism>
<evidence type="ECO:0000313" key="2">
    <source>
        <dbReference type="EMBL" id="MBB5955377.1"/>
    </source>
</evidence>
<dbReference type="Gene3D" id="3.30.1180.10">
    <property type="match status" value="1"/>
</dbReference>
<dbReference type="InterPro" id="IPR050270">
    <property type="entry name" value="DegV_domain_contain"/>
</dbReference>
<sequence length="289" mass="30286">MHRRVAIVTDSTACLPAQLTEKLGVTVAQIQVRIGGFVDDEARVPLPKLVDAMRDQLDVTTAPPDPGAFFWAYADAASSGVEAIVSLHVSTGLSRTVEAARQAAAQTQVPVHVVDTRTCGMSLGYAVVAAATVAAAGADVDRVLSAAQRSFGRATELIYVDTLEYLRRGGRIGAAAALFGSVLSVKPLLTMADGRITPLGKALGADRAMRKMIDIAVGRAGEAQVDIAVEHFDATERAQGVLEQLRAELPNVRRFLLTQVSSAIGAHVGPGAVGVTVSPVQELPARFAR</sequence>
<dbReference type="NCBIfam" id="TIGR00762">
    <property type="entry name" value="DegV"/>
    <property type="match status" value="1"/>
</dbReference>
<keyword evidence="3" id="KW-1185">Reference proteome</keyword>
<dbReference type="AlphaFoldDB" id="A0A841CGW9"/>
<evidence type="ECO:0000313" key="3">
    <source>
        <dbReference type="Proteomes" id="UP000547510"/>
    </source>
</evidence>
<protein>
    <submittedName>
        <fullName evidence="2">DegV family protein with EDD domain</fullName>
    </submittedName>
</protein>
<dbReference type="PANTHER" id="PTHR33434">
    <property type="entry name" value="DEGV DOMAIN-CONTAINING PROTEIN DR_1986-RELATED"/>
    <property type="match status" value="1"/>
</dbReference>
<dbReference type="PANTHER" id="PTHR33434:SF2">
    <property type="entry name" value="FATTY ACID-BINDING PROTEIN TM_1468"/>
    <property type="match status" value="1"/>
</dbReference>
<dbReference type="EMBL" id="JACHJN010000003">
    <property type="protein sequence ID" value="MBB5955377.1"/>
    <property type="molecule type" value="Genomic_DNA"/>
</dbReference>
<dbReference type="InterPro" id="IPR043168">
    <property type="entry name" value="DegV_C"/>
</dbReference>
<dbReference type="PROSITE" id="PS51482">
    <property type="entry name" value="DEGV"/>
    <property type="match status" value="1"/>
</dbReference>
<comment type="caution">
    <text evidence="2">The sequence shown here is derived from an EMBL/GenBank/DDBJ whole genome shotgun (WGS) entry which is preliminary data.</text>
</comment>
<dbReference type="Proteomes" id="UP000547510">
    <property type="component" value="Unassembled WGS sequence"/>
</dbReference>
<proteinExistence type="predicted"/>
<dbReference type="Pfam" id="PF02645">
    <property type="entry name" value="DegV"/>
    <property type="match status" value="1"/>
</dbReference>
<evidence type="ECO:0000256" key="1">
    <source>
        <dbReference type="ARBA" id="ARBA00023121"/>
    </source>
</evidence>
<dbReference type="Gene3D" id="3.40.50.10170">
    <property type="match status" value="1"/>
</dbReference>
<reference evidence="2 3" key="1">
    <citation type="submission" date="2020-08" db="EMBL/GenBank/DDBJ databases">
        <title>Genomic Encyclopedia of Type Strains, Phase III (KMG-III): the genomes of soil and plant-associated and newly described type strains.</title>
        <authorList>
            <person name="Whitman W."/>
        </authorList>
    </citation>
    <scope>NUCLEOTIDE SEQUENCE [LARGE SCALE GENOMIC DNA]</scope>
    <source>
        <strain evidence="2 3">CECT 8640</strain>
    </source>
</reference>
<name>A0A841CGW9_9PSEU</name>
<gene>
    <name evidence="2" type="ORF">FHS29_001958</name>
</gene>
<accession>A0A841CGW9</accession>
<dbReference type="InterPro" id="IPR003797">
    <property type="entry name" value="DegV"/>
</dbReference>